<proteinExistence type="inferred from homology"/>
<evidence type="ECO:0000259" key="4">
    <source>
        <dbReference type="Pfam" id="PF12928"/>
    </source>
</evidence>
<name>A0ABR4D7F4_9PEZI</name>
<organism evidence="5 6">
    <name type="scientific">Remersonia thermophila</name>
    <dbReference type="NCBI Taxonomy" id="72144"/>
    <lineage>
        <taxon>Eukaryota</taxon>
        <taxon>Fungi</taxon>
        <taxon>Dikarya</taxon>
        <taxon>Ascomycota</taxon>
        <taxon>Pezizomycotina</taxon>
        <taxon>Sordariomycetes</taxon>
        <taxon>Sordariomycetidae</taxon>
        <taxon>Sordariales</taxon>
        <taxon>Sordariales incertae sedis</taxon>
        <taxon>Remersonia</taxon>
    </lineage>
</organism>
<dbReference type="PANTHER" id="PTHR21027">
    <property type="entry name" value="TRNA-SPLICING ENDONUCLEASE SUBUNIT SEN54"/>
    <property type="match status" value="1"/>
</dbReference>
<comment type="similarity">
    <text evidence="1">Belongs to the SEN54 family.</text>
</comment>
<feature type="compositionally biased region" description="Basic and acidic residues" evidence="3">
    <location>
        <begin position="82"/>
        <end position="92"/>
    </location>
</feature>
<sequence>MPLDDDDNPSLAPSEINLMTAAPSHGGSAAAASAADEQMTAEELLEDEGGSAAQDFRAFATALQHRKNQFRKEPGVSAQTIRRGEKDFESHGTRAQADALEQSRAAMRDVLSYVRVHTVPSGPGASSGKVGGNPVRGWYFPGWWEGFEEVEEEEEAVVVKGEDGEKKEKKPYGWIRERVVVLEGSSTASQALGRAVTGQAKDRPARGKDWLLPEEALYLVERGSLDLWWPFKPLEEIFPPDGTVDAQDPGEEEETEVDEYEFGIPLSLQAAYALLIGDDGERGKISLQKFQVYSNLKRCGYNVLRAPPLPKPPAQSPSSPASRQTLWQWLTSRLASPPQHPPYGPLVRPGLYRSYVPIYRQMALISRHSPSSSTSTPSFQIHFHVWKSAQKWTKLRHPPPDFRLAVLDAQQTFVPSLREIGALLDSSPADRGNPQWAGHPGRMYARLKHGSRNVLLAVVDHGVINYMRFAEGSGFVEEPLYGRFDAAVAKGGVAPKKGGGRNNGRGGVVRGGKGKGRGRGRGR</sequence>
<accession>A0ABR4D7F4</accession>
<dbReference type="Pfam" id="PF12928">
    <property type="entry name" value="tRNA_int_end_N2"/>
    <property type="match status" value="1"/>
</dbReference>
<gene>
    <name evidence="5" type="ORF">VTJ83DRAFT_6602</name>
</gene>
<evidence type="ECO:0000256" key="1">
    <source>
        <dbReference type="ARBA" id="ARBA00005736"/>
    </source>
</evidence>
<keyword evidence="2" id="KW-0819">tRNA processing</keyword>
<evidence type="ECO:0000256" key="3">
    <source>
        <dbReference type="SAM" id="MobiDB-lite"/>
    </source>
</evidence>
<evidence type="ECO:0000256" key="2">
    <source>
        <dbReference type="ARBA" id="ARBA00022694"/>
    </source>
</evidence>
<evidence type="ECO:0000313" key="5">
    <source>
        <dbReference type="EMBL" id="KAL2265502.1"/>
    </source>
</evidence>
<dbReference type="RefSeq" id="XP_070864229.1">
    <property type="nucleotide sequence ID" value="XM_071013332.1"/>
</dbReference>
<evidence type="ECO:0000313" key="6">
    <source>
        <dbReference type="Proteomes" id="UP001600064"/>
    </source>
</evidence>
<dbReference type="EMBL" id="JAZGUE010000006">
    <property type="protein sequence ID" value="KAL2265502.1"/>
    <property type="molecule type" value="Genomic_DNA"/>
</dbReference>
<feature type="domain" description="tRNA-splicing endonuclease subunit Sen54 N-terminal" evidence="4">
    <location>
        <begin position="135"/>
        <end position="229"/>
    </location>
</feature>
<reference evidence="5 6" key="1">
    <citation type="journal article" date="2024" name="Commun. Biol.">
        <title>Comparative genomic analysis of thermophilic fungi reveals convergent evolutionary adaptations and gene losses.</title>
        <authorList>
            <person name="Steindorff A.S."/>
            <person name="Aguilar-Pontes M.V."/>
            <person name="Robinson A.J."/>
            <person name="Andreopoulos B."/>
            <person name="LaButti K."/>
            <person name="Kuo A."/>
            <person name="Mondo S."/>
            <person name="Riley R."/>
            <person name="Otillar R."/>
            <person name="Haridas S."/>
            <person name="Lipzen A."/>
            <person name="Grimwood J."/>
            <person name="Schmutz J."/>
            <person name="Clum A."/>
            <person name="Reid I.D."/>
            <person name="Moisan M.C."/>
            <person name="Butler G."/>
            <person name="Nguyen T.T.M."/>
            <person name="Dewar K."/>
            <person name="Conant G."/>
            <person name="Drula E."/>
            <person name="Henrissat B."/>
            <person name="Hansel C."/>
            <person name="Singer S."/>
            <person name="Hutchinson M.I."/>
            <person name="de Vries R.P."/>
            <person name="Natvig D.O."/>
            <person name="Powell A.J."/>
            <person name="Tsang A."/>
            <person name="Grigoriev I.V."/>
        </authorList>
    </citation>
    <scope>NUCLEOTIDE SEQUENCE [LARGE SCALE GENOMIC DNA]</scope>
    <source>
        <strain evidence="5 6">ATCC 22073</strain>
    </source>
</reference>
<feature type="region of interest" description="Disordered" evidence="3">
    <location>
        <begin position="19"/>
        <end position="53"/>
    </location>
</feature>
<dbReference type="InterPro" id="IPR024337">
    <property type="entry name" value="tRNA_splic_suSen54"/>
</dbReference>
<feature type="compositionally biased region" description="Low complexity" evidence="3">
    <location>
        <begin position="21"/>
        <end position="35"/>
    </location>
</feature>
<feature type="compositionally biased region" description="Basic residues" evidence="3">
    <location>
        <begin position="512"/>
        <end position="523"/>
    </location>
</feature>
<dbReference type="InterPro" id="IPR024336">
    <property type="entry name" value="tRNA_splic_suSen54_N"/>
</dbReference>
<keyword evidence="6" id="KW-1185">Reference proteome</keyword>
<feature type="region of interest" description="Disordered" evidence="3">
    <location>
        <begin position="491"/>
        <end position="523"/>
    </location>
</feature>
<feature type="compositionally biased region" description="Acidic residues" evidence="3">
    <location>
        <begin position="39"/>
        <end position="49"/>
    </location>
</feature>
<feature type="compositionally biased region" description="Gly residues" evidence="3">
    <location>
        <begin position="500"/>
        <end position="511"/>
    </location>
</feature>
<dbReference type="Proteomes" id="UP001600064">
    <property type="component" value="Unassembled WGS sequence"/>
</dbReference>
<dbReference type="PANTHER" id="PTHR21027:SF1">
    <property type="entry name" value="TRNA-SPLICING ENDONUCLEASE SUBUNIT SEN54"/>
    <property type="match status" value="1"/>
</dbReference>
<dbReference type="GeneID" id="98127976"/>
<protein>
    <recommendedName>
        <fullName evidence="4">tRNA-splicing endonuclease subunit Sen54 N-terminal domain-containing protein</fullName>
    </recommendedName>
</protein>
<feature type="region of interest" description="Disordered" evidence="3">
    <location>
        <begin position="69"/>
        <end position="94"/>
    </location>
</feature>
<comment type="caution">
    <text evidence="5">The sequence shown here is derived from an EMBL/GenBank/DDBJ whole genome shotgun (WGS) entry which is preliminary data.</text>
</comment>